<protein>
    <submittedName>
        <fullName evidence="1">Uncharacterized protein</fullName>
    </submittedName>
</protein>
<dbReference type="HOGENOM" id="CLU_2849942_0_0_1"/>
<organism evidence="1 2">
    <name type="scientific">Hebeloma cylindrosporum</name>
    <dbReference type="NCBI Taxonomy" id="76867"/>
    <lineage>
        <taxon>Eukaryota</taxon>
        <taxon>Fungi</taxon>
        <taxon>Dikarya</taxon>
        <taxon>Basidiomycota</taxon>
        <taxon>Agaricomycotina</taxon>
        <taxon>Agaricomycetes</taxon>
        <taxon>Agaricomycetidae</taxon>
        <taxon>Agaricales</taxon>
        <taxon>Agaricineae</taxon>
        <taxon>Hymenogastraceae</taxon>
        <taxon>Hebeloma</taxon>
    </lineage>
</organism>
<name>A0A0C3BVD6_HEBCY</name>
<keyword evidence="2" id="KW-1185">Reference proteome</keyword>
<proteinExistence type="predicted"/>
<dbReference type="EMBL" id="KN831810">
    <property type="protein sequence ID" value="KIM36029.1"/>
    <property type="molecule type" value="Genomic_DNA"/>
</dbReference>
<evidence type="ECO:0000313" key="2">
    <source>
        <dbReference type="Proteomes" id="UP000053424"/>
    </source>
</evidence>
<sequence>MWIRSCSSTIFLGHVQVNITHLRHRDADFSGPVVFFRDEALCSWGTFPGMSDIVDDVDMELTQPH</sequence>
<evidence type="ECO:0000313" key="1">
    <source>
        <dbReference type="EMBL" id="KIM36029.1"/>
    </source>
</evidence>
<dbReference type="AlphaFoldDB" id="A0A0C3BVD6"/>
<gene>
    <name evidence="1" type="ORF">M413DRAFT_449472</name>
</gene>
<reference evidence="1 2" key="1">
    <citation type="submission" date="2014-04" db="EMBL/GenBank/DDBJ databases">
        <authorList>
            <consortium name="DOE Joint Genome Institute"/>
            <person name="Kuo A."/>
            <person name="Gay G."/>
            <person name="Dore J."/>
            <person name="Kohler A."/>
            <person name="Nagy L.G."/>
            <person name="Floudas D."/>
            <person name="Copeland A."/>
            <person name="Barry K.W."/>
            <person name="Cichocki N."/>
            <person name="Veneault-Fourrey C."/>
            <person name="LaButti K."/>
            <person name="Lindquist E.A."/>
            <person name="Lipzen A."/>
            <person name="Lundell T."/>
            <person name="Morin E."/>
            <person name="Murat C."/>
            <person name="Sun H."/>
            <person name="Tunlid A."/>
            <person name="Henrissat B."/>
            <person name="Grigoriev I.V."/>
            <person name="Hibbett D.S."/>
            <person name="Martin F."/>
            <person name="Nordberg H.P."/>
            <person name="Cantor M.N."/>
            <person name="Hua S.X."/>
        </authorList>
    </citation>
    <scope>NUCLEOTIDE SEQUENCE [LARGE SCALE GENOMIC DNA]</scope>
    <source>
        <strain evidence="2">h7</strain>
    </source>
</reference>
<reference evidence="2" key="2">
    <citation type="submission" date="2015-01" db="EMBL/GenBank/DDBJ databases">
        <title>Evolutionary Origins and Diversification of the Mycorrhizal Mutualists.</title>
        <authorList>
            <consortium name="DOE Joint Genome Institute"/>
            <consortium name="Mycorrhizal Genomics Consortium"/>
            <person name="Kohler A."/>
            <person name="Kuo A."/>
            <person name="Nagy L.G."/>
            <person name="Floudas D."/>
            <person name="Copeland A."/>
            <person name="Barry K.W."/>
            <person name="Cichocki N."/>
            <person name="Veneault-Fourrey C."/>
            <person name="LaButti K."/>
            <person name="Lindquist E.A."/>
            <person name="Lipzen A."/>
            <person name="Lundell T."/>
            <person name="Morin E."/>
            <person name="Murat C."/>
            <person name="Riley R."/>
            <person name="Ohm R."/>
            <person name="Sun H."/>
            <person name="Tunlid A."/>
            <person name="Henrissat B."/>
            <person name="Grigoriev I.V."/>
            <person name="Hibbett D.S."/>
            <person name="Martin F."/>
        </authorList>
    </citation>
    <scope>NUCLEOTIDE SEQUENCE [LARGE SCALE GENOMIC DNA]</scope>
    <source>
        <strain evidence="2">h7</strain>
    </source>
</reference>
<dbReference type="Proteomes" id="UP000053424">
    <property type="component" value="Unassembled WGS sequence"/>
</dbReference>
<accession>A0A0C3BVD6</accession>